<feature type="domain" description="Inosine/uridine-preferring nucleoside hydrolase" evidence="4">
    <location>
        <begin position="46"/>
        <end position="344"/>
    </location>
</feature>
<dbReference type="EMBL" id="JACHMG010000001">
    <property type="protein sequence ID" value="MBB4685567.1"/>
    <property type="molecule type" value="Genomic_DNA"/>
</dbReference>
<evidence type="ECO:0000256" key="1">
    <source>
        <dbReference type="ARBA" id="ARBA00022801"/>
    </source>
</evidence>
<sequence length="356" mass="37635">MRVSPGPAPGAHSRQRGRTPHRRHAVDRNLWQTARYRQGSTMGTKLIIDTDPGVDDAFAIALAATSTDVELLGVTTVFGNVPLVTTTANARRLLQLCDRTDVPVAAGASRPFVHQASRRLSGIHGSDGLSGQAGSLPEATRPLHEGDAVSLLVSLLEAADEPVTIVPIGPLTNIAALLAAHPGVRSKISRIVLMGGGVARGNSTAVAEFNIWADPEAARRVIAEDDVPCVLVPLDLTHQCAVDSVWLSELASSGPLGRTLEAFTPEYRAHYQQVLGYDGMVVHDAVAVAEAIRPGLLRTETYPVHVDTSSGPARGMTLVDRRAVPIEAVGRPVDVAVDTDVDELRNLVLSRLAGGC</sequence>
<dbReference type="GO" id="GO:0005829">
    <property type="term" value="C:cytosol"/>
    <property type="evidence" value="ECO:0007669"/>
    <property type="project" value="TreeGrafter"/>
</dbReference>
<dbReference type="PANTHER" id="PTHR12304:SF4">
    <property type="entry name" value="URIDINE NUCLEOSIDASE"/>
    <property type="match status" value="1"/>
</dbReference>
<organism evidence="5 6">
    <name type="scientific">Amycolatopsis jiangsuensis</name>
    <dbReference type="NCBI Taxonomy" id="1181879"/>
    <lineage>
        <taxon>Bacteria</taxon>
        <taxon>Bacillati</taxon>
        <taxon>Actinomycetota</taxon>
        <taxon>Actinomycetes</taxon>
        <taxon>Pseudonocardiales</taxon>
        <taxon>Pseudonocardiaceae</taxon>
        <taxon>Amycolatopsis</taxon>
    </lineage>
</organism>
<dbReference type="Pfam" id="PF01156">
    <property type="entry name" value="IU_nuc_hydro"/>
    <property type="match status" value="1"/>
</dbReference>
<dbReference type="PANTHER" id="PTHR12304">
    <property type="entry name" value="INOSINE-URIDINE PREFERRING NUCLEOSIDE HYDROLASE"/>
    <property type="match status" value="1"/>
</dbReference>
<dbReference type="InterPro" id="IPR023186">
    <property type="entry name" value="IUNH"/>
</dbReference>
<name>A0A840IW60_9PSEU</name>
<evidence type="ECO:0000256" key="2">
    <source>
        <dbReference type="ARBA" id="ARBA00023295"/>
    </source>
</evidence>
<dbReference type="InterPro" id="IPR036452">
    <property type="entry name" value="Ribo_hydro-like"/>
</dbReference>
<feature type="compositionally biased region" description="Basic residues" evidence="3">
    <location>
        <begin position="13"/>
        <end position="25"/>
    </location>
</feature>
<comment type="caution">
    <text evidence="5">The sequence shown here is derived from an EMBL/GenBank/DDBJ whole genome shotgun (WGS) entry which is preliminary data.</text>
</comment>
<evidence type="ECO:0000256" key="3">
    <source>
        <dbReference type="SAM" id="MobiDB-lite"/>
    </source>
</evidence>
<dbReference type="Proteomes" id="UP000581769">
    <property type="component" value="Unassembled WGS sequence"/>
</dbReference>
<keyword evidence="1 5" id="KW-0378">Hydrolase</keyword>
<dbReference type="GO" id="GO:0006152">
    <property type="term" value="P:purine nucleoside catabolic process"/>
    <property type="evidence" value="ECO:0007669"/>
    <property type="project" value="TreeGrafter"/>
</dbReference>
<gene>
    <name evidence="5" type="ORF">BJY18_003052</name>
</gene>
<protein>
    <submittedName>
        <fullName evidence="5">Pyrimidine-specific ribonucleoside hydrolase</fullName>
        <ecNumber evidence="5">3.2.-.-</ecNumber>
    </submittedName>
</protein>
<dbReference type="GO" id="GO:0008477">
    <property type="term" value="F:purine nucleosidase activity"/>
    <property type="evidence" value="ECO:0007669"/>
    <property type="project" value="TreeGrafter"/>
</dbReference>
<dbReference type="AlphaFoldDB" id="A0A840IW60"/>
<accession>A0A840IW60</accession>
<dbReference type="EC" id="3.2.-.-" evidence="5"/>
<evidence type="ECO:0000313" key="5">
    <source>
        <dbReference type="EMBL" id="MBB4685567.1"/>
    </source>
</evidence>
<dbReference type="SUPFAM" id="SSF53590">
    <property type="entry name" value="Nucleoside hydrolase"/>
    <property type="match status" value="1"/>
</dbReference>
<proteinExistence type="predicted"/>
<dbReference type="Gene3D" id="3.90.245.10">
    <property type="entry name" value="Ribonucleoside hydrolase-like"/>
    <property type="match status" value="1"/>
</dbReference>
<keyword evidence="6" id="KW-1185">Reference proteome</keyword>
<keyword evidence="2 5" id="KW-0326">Glycosidase</keyword>
<evidence type="ECO:0000313" key="6">
    <source>
        <dbReference type="Proteomes" id="UP000581769"/>
    </source>
</evidence>
<evidence type="ECO:0000259" key="4">
    <source>
        <dbReference type="Pfam" id="PF01156"/>
    </source>
</evidence>
<feature type="region of interest" description="Disordered" evidence="3">
    <location>
        <begin position="1"/>
        <end position="25"/>
    </location>
</feature>
<dbReference type="InterPro" id="IPR001910">
    <property type="entry name" value="Inosine/uridine_hydrolase_dom"/>
</dbReference>
<reference evidence="5 6" key="1">
    <citation type="submission" date="2020-08" db="EMBL/GenBank/DDBJ databases">
        <title>Sequencing the genomes of 1000 actinobacteria strains.</title>
        <authorList>
            <person name="Klenk H.-P."/>
        </authorList>
    </citation>
    <scope>NUCLEOTIDE SEQUENCE [LARGE SCALE GENOMIC DNA]</scope>
    <source>
        <strain evidence="5 6">DSM 45859</strain>
    </source>
</reference>